<comment type="subcellular location">
    <subcellularLocation>
        <location evidence="1">Golgi apparatus membrane</location>
        <topology evidence="1">Single-pass type II membrane protein</topology>
    </subcellularLocation>
</comment>
<evidence type="ECO:0000256" key="12">
    <source>
        <dbReference type="SAM" id="Phobius"/>
    </source>
</evidence>
<evidence type="ECO:0000256" key="10">
    <source>
        <dbReference type="ARBA" id="ARBA00023180"/>
    </source>
</evidence>
<dbReference type="Gene3D" id="3.90.1480.20">
    <property type="entry name" value="Glycosyl transferase family 29"/>
    <property type="match status" value="1"/>
</dbReference>
<evidence type="ECO:0000256" key="8">
    <source>
        <dbReference type="ARBA" id="ARBA00023034"/>
    </source>
</evidence>
<dbReference type="InterPro" id="IPR001675">
    <property type="entry name" value="Glyco_trans_29"/>
</dbReference>
<comment type="similarity">
    <text evidence="2">Belongs to the glycosyltransferase 29 family.</text>
</comment>
<dbReference type="Pfam" id="PF00777">
    <property type="entry name" value="Glyco_transf_29"/>
    <property type="match status" value="1"/>
</dbReference>
<evidence type="ECO:0000256" key="9">
    <source>
        <dbReference type="ARBA" id="ARBA00023136"/>
    </source>
</evidence>
<evidence type="ECO:0000256" key="5">
    <source>
        <dbReference type="ARBA" id="ARBA00022692"/>
    </source>
</evidence>
<keyword evidence="9 12" id="KW-0472">Membrane</keyword>
<dbReference type="InterPro" id="IPR038578">
    <property type="entry name" value="GT29-like_sf"/>
</dbReference>
<evidence type="ECO:0000256" key="11">
    <source>
        <dbReference type="SAM" id="MobiDB-lite"/>
    </source>
</evidence>
<feature type="compositionally biased region" description="Basic and acidic residues" evidence="11">
    <location>
        <begin position="98"/>
        <end position="108"/>
    </location>
</feature>
<feature type="region of interest" description="Disordered" evidence="11">
    <location>
        <begin position="98"/>
        <end position="118"/>
    </location>
</feature>
<evidence type="ECO:0000313" key="13">
    <source>
        <dbReference type="EMBL" id="KAJ8040756.1"/>
    </source>
</evidence>
<dbReference type="AlphaFoldDB" id="A0A9Q1HD23"/>
<dbReference type="GO" id="GO:0000139">
    <property type="term" value="C:Golgi membrane"/>
    <property type="evidence" value="ECO:0007669"/>
    <property type="project" value="UniProtKB-SubCell"/>
</dbReference>
<organism evidence="13 14">
    <name type="scientific">Holothuria leucospilota</name>
    <name type="common">Black long sea cucumber</name>
    <name type="synonym">Mertensiothuria leucospilota</name>
    <dbReference type="NCBI Taxonomy" id="206669"/>
    <lineage>
        <taxon>Eukaryota</taxon>
        <taxon>Metazoa</taxon>
        <taxon>Echinodermata</taxon>
        <taxon>Eleutherozoa</taxon>
        <taxon>Echinozoa</taxon>
        <taxon>Holothuroidea</taxon>
        <taxon>Aspidochirotacea</taxon>
        <taxon>Aspidochirotida</taxon>
        <taxon>Holothuriidae</taxon>
        <taxon>Holothuria</taxon>
    </lineage>
</organism>
<keyword evidence="5 12" id="KW-0812">Transmembrane</keyword>
<keyword evidence="3" id="KW-0328">Glycosyltransferase</keyword>
<dbReference type="CDD" id="cd23965">
    <property type="entry name" value="GT29_ST6GALNAC3_4_5_6"/>
    <property type="match status" value="1"/>
</dbReference>
<dbReference type="EMBL" id="JAIZAY010000006">
    <property type="protein sequence ID" value="KAJ8040756.1"/>
    <property type="molecule type" value="Genomic_DNA"/>
</dbReference>
<keyword evidence="7 12" id="KW-1133">Transmembrane helix</keyword>
<dbReference type="PANTHER" id="PTHR23136:SF12">
    <property type="entry name" value="ALPHA-2,6-SIALYLTRANSFERASE"/>
    <property type="match status" value="1"/>
</dbReference>
<evidence type="ECO:0000256" key="2">
    <source>
        <dbReference type="ARBA" id="ARBA00006003"/>
    </source>
</evidence>
<evidence type="ECO:0000256" key="4">
    <source>
        <dbReference type="ARBA" id="ARBA00022679"/>
    </source>
</evidence>
<keyword evidence="10" id="KW-0325">Glycoprotein</keyword>
<evidence type="ECO:0000256" key="3">
    <source>
        <dbReference type="ARBA" id="ARBA00022676"/>
    </source>
</evidence>
<comment type="caution">
    <text evidence="13">The sequence shown here is derived from an EMBL/GenBank/DDBJ whole genome shotgun (WGS) entry which is preliminary data.</text>
</comment>
<reference evidence="13" key="1">
    <citation type="submission" date="2021-10" db="EMBL/GenBank/DDBJ databases">
        <title>Tropical sea cucumber genome reveals ecological adaptation and Cuvierian tubules defense mechanism.</title>
        <authorList>
            <person name="Chen T."/>
        </authorList>
    </citation>
    <scope>NUCLEOTIDE SEQUENCE</scope>
    <source>
        <strain evidence="13">Nanhai2018</strain>
        <tissue evidence="13">Muscle</tissue>
    </source>
</reference>
<evidence type="ECO:0000256" key="6">
    <source>
        <dbReference type="ARBA" id="ARBA00022968"/>
    </source>
</evidence>
<evidence type="ECO:0000313" key="14">
    <source>
        <dbReference type="Proteomes" id="UP001152320"/>
    </source>
</evidence>
<proteinExistence type="inferred from homology"/>
<keyword evidence="6" id="KW-0735">Signal-anchor</keyword>
<keyword evidence="4" id="KW-0808">Transferase</keyword>
<feature type="transmembrane region" description="Helical" evidence="12">
    <location>
        <begin position="16"/>
        <end position="35"/>
    </location>
</feature>
<feature type="compositionally biased region" description="Basic residues" evidence="11">
    <location>
        <begin position="109"/>
        <end position="118"/>
    </location>
</feature>
<protein>
    <submittedName>
        <fullName evidence="13">Alpha-N-acetylgalactosaminide alpha-2,6-sialyltransferase 5</fullName>
    </submittedName>
</protein>
<evidence type="ECO:0000256" key="7">
    <source>
        <dbReference type="ARBA" id="ARBA00022989"/>
    </source>
</evidence>
<gene>
    <name evidence="13" type="ORF">HOLleu_15151</name>
</gene>
<dbReference type="PANTHER" id="PTHR23136">
    <property type="entry name" value="TAX1-BINDING PROTEIN 3-RELATED"/>
    <property type="match status" value="1"/>
</dbReference>
<feature type="transmembrane region" description="Helical" evidence="12">
    <location>
        <begin position="698"/>
        <end position="727"/>
    </location>
</feature>
<sequence length="728" mass="82978">MTLSNSIGGFCLNRKTVLFVVFWYSVTMLIGIFYYSHVRWTEETNLSRALYNSLYLPTLSPVTHRTLTNANVTPSVPPFNHLVLGRERKITEILRQEKSRSMKASKDHRAGKKMKPPKSKAKLSWLLENISSSDNLEKSSENLDIRKSVRTNNKTRLKSVNNEEALEIQLLDSLKRNISLLNQSEALSEKNMTVLLGSPPKKNSSFIIAAIEENMQRIRKETEISLQRLSELSGYLQGGNSTDAKESGVLLRTVDDTSVLQRSLGQQKDWILKLTNSVLESGQKQSNMDGKQDDRVLQAKQLIELLEKNSTLEKLRLKYEAQRNMAKSDPVKNLERVMEKGISGGSVKDKSLTRQIADMIGVSVPPAVPKKQDKNHEKEGYYLIETRKKLSMHCDACAVVSSSGQLVNSSAGKYIDSYPCVIRMNSAPTSGFEKDVGSRTTVRVMGHVNLLKINESTAEQQEILVNASTRTSKMIIPWLFGVKSNKRRDKHYLIAKNFSETFPSTEFYILSSSKMVEAENIFQLETGISRADAKTWLSTGFMTILFAIDVCDKIDIFGLVPENFCEKHPNDTTPYHYYEQVDGKQECTYYKESEEHLKYGHLFVTEKAIFARWSSKYNMQFMYPSWNMTELNIANKSAPLDTPFLKLYHEAQFNRSRNAKKTKGFLGIRSKIRKVPVVIGPKTKEQSEKEKYQKFTHVVMFIVAIFLSLVVFLLLFLLASLFVFCFYI</sequence>
<accession>A0A9Q1HD23</accession>
<evidence type="ECO:0000256" key="1">
    <source>
        <dbReference type="ARBA" id="ARBA00004323"/>
    </source>
</evidence>
<keyword evidence="14" id="KW-1185">Reference proteome</keyword>
<name>A0A9Q1HD23_HOLLE</name>
<dbReference type="GO" id="GO:0008373">
    <property type="term" value="F:sialyltransferase activity"/>
    <property type="evidence" value="ECO:0007669"/>
    <property type="project" value="InterPro"/>
</dbReference>
<keyword evidence="8" id="KW-0333">Golgi apparatus</keyword>
<dbReference type="OrthoDB" id="10264956at2759"/>
<dbReference type="Proteomes" id="UP001152320">
    <property type="component" value="Chromosome 6"/>
</dbReference>